<accession>A0A399PI66</accession>
<dbReference type="GO" id="GO:0016874">
    <property type="term" value="F:ligase activity"/>
    <property type="evidence" value="ECO:0007669"/>
    <property type="project" value="UniProtKB-KW"/>
</dbReference>
<evidence type="ECO:0000313" key="5">
    <source>
        <dbReference type="Proteomes" id="UP001056208"/>
    </source>
</evidence>
<dbReference type="EMBL" id="QWED01000464">
    <property type="protein sequence ID" value="RIJ06144.1"/>
    <property type="molecule type" value="Genomic_DNA"/>
</dbReference>
<feature type="domain" description="DUF7882" evidence="1">
    <location>
        <begin position="1"/>
        <end position="96"/>
    </location>
</feature>
<dbReference type="Pfam" id="PF25355">
    <property type="entry name" value="DUF7882"/>
    <property type="match status" value="1"/>
</dbReference>
<name>A0A399PI66_9MICO</name>
<dbReference type="AlphaFoldDB" id="A0A399PI66"/>
<proteinExistence type="predicted"/>
<evidence type="ECO:0000259" key="1">
    <source>
        <dbReference type="Pfam" id="PF25355"/>
    </source>
</evidence>
<dbReference type="Proteomes" id="UP000265361">
    <property type="component" value="Unassembled WGS sequence"/>
</dbReference>
<dbReference type="Proteomes" id="UP001056208">
    <property type="component" value="Chromosome"/>
</dbReference>
<evidence type="ECO:0000313" key="2">
    <source>
        <dbReference type="EMBL" id="RIJ06144.1"/>
    </source>
</evidence>
<keyword evidence="2" id="KW-0436">Ligase</keyword>
<reference evidence="2 4" key="1">
    <citation type="submission" date="2018-08" db="EMBL/GenBank/DDBJ databases">
        <title>Genome Sequence of Clavibacter michiganensis Subspecies type strains, and the Atypical Peach-Colored Strains Isolated from Tomato.</title>
        <authorList>
            <person name="Osdaghi E."/>
            <person name="Portier P."/>
            <person name="Briand M."/>
            <person name="Jacques M.-A."/>
        </authorList>
    </citation>
    <scope>NUCLEOTIDE SEQUENCE [LARGE SCALE GENOMIC DNA]</scope>
    <source>
        <strain evidence="2 4">CFBP 7577</strain>
    </source>
</reference>
<evidence type="ECO:0000313" key="3">
    <source>
        <dbReference type="EMBL" id="UQB05467.1"/>
    </source>
</evidence>
<reference evidence="3" key="2">
    <citation type="submission" date="2021-11" db="EMBL/GenBank/DDBJ databases">
        <authorList>
            <person name="Li G."/>
            <person name="Jia Q."/>
            <person name="Yang F."/>
            <person name="Zhang C."/>
            <person name="Singh A."/>
            <person name="Lorenz A.J."/>
            <person name="Jackson-Ziems T."/>
            <person name="Vidaver A."/>
            <person name="Alfano J.R."/>
        </authorList>
    </citation>
    <scope>NUCLEOTIDE SEQUENCE</scope>
    <source>
        <strain evidence="3">CNK-2</strain>
    </source>
</reference>
<gene>
    <name evidence="2" type="ORF">DZF97_12665</name>
    <name evidence="3" type="ORF">LIV34_000512</name>
</gene>
<dbReference type="GeneID" id="92982342"/>
<sequence length="110" mass="12084">MGQLIFDSSTRTTIDDRALAHLQIVMLNKLRRRESFAFSWKYPASEGDGRSTVWVAPELPLHFRFSGSRPPAINPVWVEVLMDSANTGSGLHLLPEPPLGSGAHADASLD</sequence>
<dbReference type="EMBL" id="CP086345">
    <property type="protein sequence ID" value="UQB05467.1"/>
    <property type="molecule type" value="Genomic_DNA"/>
</dbReference>
<evidence type="ECO:0000313" key="4">
    <source>
        <dbReference type="Proteomes" id="UP000265361"/>
    </source>
</evidence>
<keyword evidence="5" id="KW-1185">Reference proteome</keyword>
<protein>
    <submittedName>
        <fullName evidence="2">ATP-dependent DNA ligase</fullName>
    </submittedName>
</protein>
<organism evidence="2 4">
    <name type="scientific">Clavibacter nebraskensis</name>
    <dbReference type="NCBI Taxonomy" id="31963"/>
    <lineage>
        <taxon>Bacteria</taxon>
        <taxon>Bacillati</taxon>
        <taxon>Actinomycetota</taxon>
        <taxon>Actinomycetes</taxon>
        <taxon>Micrococcales</taxon>
        <taxon>Microbacteriaceae</taxon>
        <taxon>Clavibacter</taxon>
    </lineage>
</organism>
<dbReference type="RefSeq" id="WP_015489285.1">
    <property type="nucleotide sequence ID" value="NZ_CP033721.2"/>
</dbReference>
<dbReference type="InterPro" id="IPR057204">
    <property type="entry name" value="DUF7882"/>
</dbReference>